<organism evidence="2 3">
    <name type="scientific">Drosophila rubida</name>
    <dbReference type="NCBI Taxonomy" id="30044"/>
    <lineage>
        <taxon>Eukaryota</taxon>
        <taxon>Metazoa</taxon>
        <taxon>Ecdysozoa</taxon>
        <taxon>Arthropoda</taxon>
        <taxon>Hexapoda</taxon>
        <taxon>Insecta</taxon>
        <taxon>Pterygota</taxon>
        <taxon>Neoptera</taxon>
        <taxon>Endopterygota</taxon>
        <taxon>Diptera</taxon>
        <taxon>Brachycera</taxon>
        <taxon>Muscomorpha</taxon>
        <taxon>Ephydroidea</taxon>
        <taxon>Drosophilidae</taxon>
        <taxon>Drosophila</taxon>
    </lineage>
</organism>
<feature type="compositionally biased region" description="Polar residues" evidence="1">
    <location>
        <begin position="1"/>
        <end position="10"/>
    </location>
</feature>
<evidence type="ECO:0000313" key="2">
    <source>
        <dbReference type="EMBL" id="KAH8360218.1"/>
    </source>
</evidence>
<keyword evidence="3" id="KW-1185">Reference proteome</keyword>
<evidence type="ECO:0000256" key="1">
    <source>
        <dbReference type="SAM" id="MobiDB-lite"/>
    </source>
</evidence>
<accession>A0AAD4JUZ5</accession>
<dbReference type="AlphaFoldDB" id="A0AAD4JUZ5"/>
<sequence length="61" mass="6105">FVCLQGTSKSVDLPPVPPAPGKQRNTVLPEFPGGNSSVIAPNSGISSLGTGGVTNIALEDD</sequence>
<feature type="compositionally biased region" description="Polar residues" evidence="1">
    <location>
        <begin position="34"/>
        <end position="44"/>
    </location>
</feature>
<protein>
    <submittedName>
        <fullName evidence="2">Uncharacterized protein</fullName>
    </submittedName>
</protein>
<proteinExistence type="predicted"/>
<dbReference type="EMBL" id="JAJJHW010003409">
    <property type="protein sequence ID" value="KAH8360218.1"/>
    <property type="molecule type" value="Genomic_DNA"/>
</dbReference>
<gene>
    <name evidence="2" type="ORF">KR093_011444</name>
</gene>
<comment type="caution">
    <text evidence="2">The sequence shown here is derived from an EMBL/GenBank/DDBJ whole genome shotgun (WGS) entry which is preliminary data.</text>
</comment>
<feature type="non-terminal residue" evidence="2">
    <location>
        <position position="1"/>
    </location>
</feature>
<feature type="region of interest" description="Disordered" evidence="1">
    <location>
        <begin position="1"/>
        <end position="44"/>
    </location>
</feature>
<reference evidence="2" key="1">
    <citation type="journal article" date="2021" name="Mol. Ecol. Resour.">
        <title>Phylogenomic analyses of the genus Drosophila reveals genomic signals of climate adaptation.</title>
        <authorList>
            <person name="Li F."/>
            <person name="Rane R.V."/>
            <person name="Luria V."/>
            <person name="Xiong Z."/>
            <person name="Chen J."/>
            <person name="Li Z."/>
            <person name="Catullo R.A."/>
            <person name="Griffin P.C."/>
            <person name="Schiffer M."/>
            <person name="Pearce S."/>
            <person name="Lee S.F."/>
            <person name="McElroy K."/>
            <person name="Stocker A."/>
            <person name="Shirriffs J."/>
            <person name="Cockerell F."/>
            <person name="Coppin C."/>
            <person name="Sgro C.M."/>
            <person name="Karger A."/>
            <person name="Cain J.W."/>
            <person name="Weber J.A."/>
            <person name="Santpere G."/>
            <person name="Kirschner M.W."/>
            <person name="Hoffmann A.A."/>
            <person name="Oakeshott J.G."/>
            <person name="Zhang G."/>
        </authorList>
    </citation>
    <scope>NUCLEOTIDE SEQUENCE</scope>
    <source>
        <strain evidence="2">BGI-SZ-2011g</strain>
    </source>
</reference>
<evidence type="ECO:0000313" key="3">
    <source>
        <dbReference type="Proteomes" id="UP001200034"/>
    </source>
</evidence>
<dbReference type="Proteomes" id="UP001200034">
    <property type="component" value="Unassembled WGS sequence"/>
</dbReference>
<name>A0AAD4JUZ5_9MUSC</name>